<name>A0ACC0YHK3_9ROSI</name>
<protein>
    <submittedName>
        <fullName evidence="1">Uncharacterized protein</fullName>
    </submittedName>
</protein>
<reference evidence="2" key="1">
    <citation type="journal article" date="2023" name="G3 (Bethesda)">
        <title>Genome assembly and association tests identify interacting loci associated with vigor, precocity, and sex in interspecific pistachio rootstocks.</title>
        <authorList>
            <person name="Palmer W."/>
            <person name="Jacygrad E."/>
            <person name="Sagayaradj S."/>
            <person name="Cavanaugh K."/>
            <person name="Han R."/>
            <person name="Bertier L."/>
            <person name="Beede B."/>
            <person name="Kafkas S."/>
            <person name="Golino D."/>
            <person name="Preece J."/>
            <person name="Michelmore R."/>
        </authorList>
    </citation>
    <scope>NUCLEOTIDE SEQUENCE [LARGE SCALE GENOMIC DNA]</scope>
</reference>
<keyword evidence="2" id="KW-1185">Reference proteome</keyword>
<proteinExistence type="predicted"/>
<gene>
    <name evidence="1" type="ORF">Pint_25067</name>
</gene>
<dbReference type="Proteomes" id="UP001163603">
    <property type="component" value="Chromosome 7"/>
</dbReference>
<evidence type="ECO:0000313" key="2">
    <source>
        <dbReference type="Proteomes" id="UP001163603"/>
    </source>
</evidence>
<sequence length="89" mass="10381">MFGEYHCPVLNKVFTEFTDIVAIRTTGNVFYYDAIKELNIKTKNWKELLTDEPFTKEDLITVQVISYICNDNHCRAQPPFSQALPFTED</sequence>
<evidence type="ECO:0000313" key="1">
    <source>
        <dbReference type="EMBL" id="KAJ0035740.1"/>
    </source>
</evidence>
<comment type="caution">
    <text evidence="1">The sequence shown here is derived from an EMBL/GenBank/DDBJ whole genome shotgun (WGS) entry which is preliminary data.</text>
</comment>
<dbReference type="EMBL" id="CM047742">
    <property type="protein sequence ID" value="KAJ0035740.1"/>
    <property type="molecule type" value="Genomic_DNA"/>
</dbReference>
<organism evidence="1 2">
    <name type="scientific">Pistacia integerrima</name>
    <dbReference type="NCBI Taxonomy" id="434235"/>
    <lineage>
        <taxon>Eukaryota</taxon>
        <taxon>Viridiplantae</taxon>
        <taxon>Streptophyta</taxon>
        <taxon>Embryophyta</taxon>
        <taxon>Tracheophyta</taxon>
        <taxon>Spermatophyta</taxon>
        <taxon>Magnoliopsida</taxon>
        <taxon>eudicotyledons</taxon>
        <taxon>Gunneridae</taxon>
        <taxon>Pentapetalae</taxon>
        <taxon>rosids</taxon>
        <taxon>malvids</taxon>
        <taxon>Sapindales</taxon>
        <taxon>Anacardiaceae</taxon>
        <taxon>Pistacia</taxon>
    </lineage>
</organism>
<accession>A0ACC0YHK3</accession>